<protein>
    <submittedName>
        <fullName evidence="4">TIGR03943 family protein</fullName>
    </submittedName>
</protein>
<comment type="caution">
    <text evidence="5">The sequence shown here is derived from an EMBL/GenBank/DDBJ whole genome shotgun (WGS) entry which is preliminary data.</text>
</comment>
<gene>
    <name evidence="5" type="ORF">ADS79_17180</name>
    <name evidence="4" type="ORF">BRE01_36280</name>
</gene>
<sequence length="274" mass="30690">MSRITWTSTQYFLRACIWICLVLYILYLYKSGSIVYYIAPRMLIFVKIAVIGLFILAVFQTDIAIRSLKRQEISCGCEAVPSRSIGKNVAIYGLFVLPLLLGFFLPNTAMSSSLAAKKGVNVGGNNVTFLANQFNQDFAKLGIKLYQQDTIELGDELYLEKLQTLDSFVDNFLGKEIRLTGFVYRDPELGQNQLIVGRFAITCCTADASTYGVIVESSEASQLPEDMWVTVTGTIERAKHKGTDVWKVMGTHFEKINAPSNPYVYPNYDFGSQL</sequence>
<proteinExistence type="predicted"/>
<feature type="transmembrane region" description="Helical" evidence="1">
    <location>
        <begin position="12"/>
        <end position="29"/>
    </location>
</feature>
<evidence type="ECO:0000313" key="7">
    <source>
        <dbReference type="Proteomes" id="UP000319578"/>
    </source>
</evidence>
<dbReference type="InterPro" id="IPR048447">
    <property type="entry name" value="DUF1980_C"/>
</dbReference>
<dbReference type="Proteomes" id="UP000036834">
    <property type="component" value="Unassembled WGS sequence"/>
</dbReference>
<feature type="transmembrane region" description="Helical" evidence="1">
    <location>
        <begin position="35"/>
        <end position="59"/>
    </location>
</feature>
<keyword evidence="1" id="KW-1133">Transmembrane helix</keyword>
<dbReference type="AlphaFoldDB" id="A0A0K9YPI2"/>
<feature type="transmembrane region" description="Helical" evidence="1">
    <location>
        <begin position="89"/>
        <end position="106"/>
    </location>
</feature>
<dbReference type="PANTHER" id="PTHR40047:SF1">
    <property type="entry name" value="UPF0703 PROTEIN YCGQ"/>
    <property type="match status" value="1"/>
</dbReference>
<reference evidence="6" key="1">
    <citation type="submission" date="2015-07" db="EMBL/GenBank/DDBJ databases">
        <title>Genome sequencing project for genomic taxonomy and phylogenomics of Bacillus-like bacteria.</title>
        <authorList>
            <person name="Liu B."/>
            <person name="Wang J."/>
            <person name="Zhu Y."/>
            <person name="Liu G."/>
            <person name="Chen Q."/>
            <person name="Chen Z."/>
            <person name="Lan J."/>
            <person name="Che J."/>
            <person name="Ge C."/>
            <person name="Shi H."/>
            <person name="Pan Z."/>
            <person name="Liu X."/>
        </authorList>
    </citation>
    <scope>NUCLEOTIDE SEQUENCE [LARGE SCALE GENOMIC DNA]</scope>
    <source>
        <strain evidence="6">DSM 9887</strain>
    </source>
</reference>
<feature type="domain" description="DUF1980" evidence="3">
    <location>
        <begin position="131"/>
        <end position="266"/>
    </location>
</feature>
<dbReference type="Pfam" id="PF21537">
    <property type="entry name" value="DUF1980_C"/>
    <property type="match status" value="1"/>
</dbReference>
<keyword evidence="1" id="KW-0812">Transmembrane</keyword>
<dbReference type="NCBIfam" id="TIGR03943">
    <property type="entry name" value="TIGR03943 family putative permease subunit"/>
    <property type="match status" value="1"/>
</dbReference>
<evidence type="ECO:0000256" key="1">
    <source>
        <dbReference type="SAM" id="Phobius"/>
    </source>
</evidence>
<keyword evidence="7" id="KW-1185">Reference proteome</keyword>
<name>A0A0K9YPI2_9BACL</name>
<dbReference type="RefSeq" id="WP_049739631.1">
    <property type="nucleotide sequence ID" value="NZ_BJON01000014.1"/>
</dbReference>
<feature type="domain" description="DUF1980" evidence="2">
    <location>
        <begin position="13"/>
        <end position="121"/>
    </location>
</feature>
<dbReference type="OrthoDB" id="9770408at2"/>
<dbReference type="InterPro" id="IPR048493">
    <property type="entry name" value="DUF1980_N"/>
</dbReference>
<evidence type="ECO:0000313" key="4">
    <source>
        <dbReference type="EMBL" id="GED69926.1"/>
    </source>
</evidence>
<dbReference type="InterPro" id="IPR015402">
    <property type="entry name" value="DUF1980"/>
</dbReference>
<dbReference type="InterPro" id="IPR052955">
    <property type="entry name" value="UPF0703_membrane_permease"/>
</dbReference>
<reference evidence="4 7" key="3">
    <citation type="submission" date="2019-06" db="EMBL/GenBank/DDBJ databases">
        <title>Whole genome shotgun sequence of Brevibacillus reuszeri NBRC 15719.</title>
        <authorList>
            <person name="Hosoyama A."/>
            <person name="Uohara A."/>
            <person name="Ohji S."/>
            <person name="Ichikawa N."/>
        </authorList>
    </citation>
    <scope>NUCLEOTIDE SEQUENCE [LARGE SCALE GENOMIC DNA]</scope>
    <source>
        <strain evidence="4 7">NBRC 15719</strain>
    </source>
</reference>
<dbReference type="Pfam" id="PF09323">
    <property type="entry name" value="DUF1980"/>
    <property type="match status" value="1"/>
</dbReference>
<evidence type="ECO:0000259" key="3">
    <source>
        <dbReference type="Pfam" id="PF21537"/>
    </source>
</evidence>
<keyword evidence="1" id="KW-0472">Membrane</keyword>
<accession>A0A0K9YPI2</accession>
<dbReference type="STRING" id="54915.ADS79_17180"/>
<dbReference type="Proteomes" id="UP000319578">
    <property type="component" value="Unassembled WGS sequence"/>
</dbReference>
<evidence type="ECO:0000313" key="6">
    <source>
        <dbReference type="Proteomes" id="UP000036834"/>
    </source>
</evidence>
<evidence type="ECO:0000259" key="2">
    <source>
        <dbReference type="Pfam" id="PF09323"/>
    </source>
</evidence>
<reference evidence="5" key="2">
    <citation type="submission" date="2015-07" db="EMBL/GenBank/DDBJ databases">
        <title>MeaNS - Measles Nucleotide Surveillance Program.</title>
        <authorList>
            <person name="Tran T."/>
            <person name="Druce J."/>
        </authorList>
    </citation>
    <scope>NUCLEOTIDE SEQUENCE</scope>
    <source>
        <strain evidence="5">DSM 9887</strain>
    </source>
</reference>
<dbReference type="EMBL" id="LGIQ01000009">
    <property type="protein sequence ID" value="KNB70628.1"/>
    <property type="molecule type" value="Genomic_DNA"/>
</dbReference>
<organism evidence="5 6">
    <name type="scientific">Brevibacillus reuszeri</name>
    <dbReference type="NCBI Taxonomy" id="54915"/>
    <lineage>
        <taxon>Bacteria</taxon>
        <taxon>Bacillati</taxon>
        <taxon>Bacillota</taxon>
        <taxon>Bacilli</taxon>
        <taxon>Bacillales</taxon>
        <taxon>Paenibacillaceae</taxon>
        <taxon>Brevibacillus</taxon>
    </lineage>
</organism>
<dbReference type="EMBL" id="BJON01000014">
    <property type="protein sequence ID" value="GED69926.1"/>
    <property type="molecule type" value="Genomic_DNA"/>
</dbReference>
<dbReference type="PATRIC" id="fig|54915.3.peg.2504"/>
<evidence type="ECO:0000313" key="5">
    <source>
        <dbReference type="EMBL" id="KNB70628.1"/>
    </source>
</evidence>
<dbReference type="PANTHER" id="PTHR40047">
    <property type="entry name" value="UPF0703 PROTEIN YCGQ"/>
    <property type="match status" value="1"/>
</dbReference>